<comment type="caution">
    <text evidence="1">The sequence shown here is derived from an EMBL/GenBank/DDBJ whole genome shotgun (WGS) entry which is preliminary data.</text>
</comment>
<dbReference type="GO" id="GO:0045273">
    <property type="term" value="C:respiratory chain complex II (succinate dehydrogenase)"/>
    <property type="evidence" value="ECO:0007669"/>
    <property type="project" value="InterPro"/>
</dbReference>
<accession>A0A8J5EUN7</accession>
<evidence type="ECO:0000313" key="1">
    <source>
        <dbReference type="EMBL" id="KAG6473508.1"/>
    </source>
</evidence>
<protein>
    <recommendedName>
        <fullName evidence="3">Succinate dehydrogenase subunit 4</fullName>
    </recommendedName>
</protein>
<gene>
    <name evidence="1" type="ORF">ZIOFF_067425</name>
</gene>
<name>A0A8J5EUN7_ZINOF</name>
<proteinExistence type="predicted"/>
<dbReference type="PANTHER" id="PTHR36358">
    <property type="entry name" value="SUCCINATE DEHYDROGENASE SUBUNIT 4, MITOCHONDRIAL"/>
    <property type="match status" value="1"/>
</dbReference>
<evidence type="ECO:0008006" key="3">
    <source>
        <dbReference type="Google" id="ProtNLM"/>
    </source>
</evidence>
<dbReference type="GO" id="GO:0006099">
    <property type="term" value="P:tricarboxylic acid cycle"/>
    <property type="evidence" value="ECO:0007669"/>
    <property type="project" value="InterPro"/>
</dbReference>
<reference evidence="1 2" key="1">
    <citation type="submission" date="2020-08" db="EMBL/GenBank/DDBJ databases">
        <title>Plant Genome Project.</title>
        <authorList>
            <person name="Zhang R.-G."/>
        </authorList>
    </citation>
    <scope>NUCLEOTIDE SEQUENCE [LARGE SCALE GENOMIC DNA]</scope>
    <source>
        <tissue evidence="1">Rhizome</tissue>
    </source>
</reference>
<dbReference type="AlphaFoldDB" id="A0A8J5EUN7"/>
<dbReference type="InterPro" id="IPR044963">
    <property type="entry name" value="SDH4"/>
</dbReference>
<sequence>MAEGLSFLLDESRKSQPLRVSFAHTSAMASFLLRRSKSLPLHRFLLRPSALSESFASEQCRRGVICVASRPLSGAGSADLRPDRAAQASPGLAPPKVIGCLGSGKISVYGKILPNCTFSSLWYNPPLVARSLHTKADVGEINTQGNNLNSQEKNDKDSKVLAFSPLEGTLAHGRNSVLVHERLKLKSMELSIKTTYALIPLLLLVSKSKLTTSLLILCTYWQIYGFYKEIFLDYVHHEVTRKWVLIYFKLLLLILAKDTILAFDLV</sequence>
<dbReference type="Proteomes" id="UP000734854">
    <property type="component" value="Unassembled WGS sequence"/>
</dbReference>
<dbReference type="GO" id="GO:0005743">
    <property type="term" value="C:mitochondrial inner membrane"/>
    <property type="evidence" value="ECO:0007669"/>
    <property type="project" value="InterPro"/>
</dbReference>
<dbReference type="EMBL" id="JACMSC010000019">
    <property type="protein sequence ID" value="KAG6473508.1"/>
    <property type="molecule type" value="Genomic_DNA"/>
</dbReference>
<keyword evidence="2" id="KW-1185">Reference proteome</keyword>
<dbReference type="PANTHER" id="PTHR36358:SF1">
    <property type="entry name" value="SUCCINATE DEHYDROGENASE SUBUNIT 4, MITOCHONDRIAL"/>
    <property type="match status" value="1"/>
</dbReference>
<evidence type="ECO:0000313" key="2">
    <source>
        <dbReference type="Proteomes" id="UP000734854"/>
    </source>
</evidence>
<dbReference type="GO" id="GO:0006121">
    <property type="term" value="P:mitochondrial electron transport, succinate to ubiquinone"/>
    <property type="evidence" value="ECO:0007669"/>
    <property type="project" value="InterPro"/>
</dbReference>
<organism evidence="1 2">
    <name type="scientific">Zingiber officinale</name>
    <name type="common">Ginger</name>
    <name type="synonym">Amomum zingiber</name>
    <dbReference type="NCBI Taxonomy" id="94328"/>
    <lineage>
        <taxon>Eukaryota</taxon>
        <taxon>Viridiplantae</taxon>
        <taxon>Streptophyta</taxon>
        <taxon>Embryophyta</taxon>
        <taxon>Tracheophyta</taxon>
        <taxon>Spermatophyta</taxon>
        <taxon>Magnoliopsida</taxon>
        <taxon>Liliopsida</taxon>
        <taxon>Zingiberales</taxon>
        <taxon>Zingiberaceae</taxon>
        <taxon>Zingiber</taxon>
    </lineage>
</organism>